<feature type="compositionally biased region" description="Low complexity" evidence="1">
    <location>
        <begin position="102"/>
        <end position="120"/>
    </location>
</feature>
<reference evidence="2 3" key="1">
    <citation type="submission" date="2024-09" db="EMBL/GenBank/DDBJ databases">
        <authorList>
            <person name="Sun Q."/>
            <person name="Mori K."/>
        </authorList>
    </citation>
    <scope>NUCLEOTIDE SEQUENCE [LARGE SCALE GENOMIC DNA]</scope>
    <source>
        <strain evidence="2 3">JCM 13503</strain>
    </source>
</reference>
<feature type="region of interest" description="Disordered" evidence="1">
    <location>
        <begin position="81"/>
        <end position="206"/>
    </location>
</feature>
<dbReference type="RefSeq" id="WP_380016498.1">
    <property type="nucleotide sequence ID" value="NZ_JBHLYR010000073.1"/>
</dbReference>
<evidence type="ECO:0000313" key="2">
    <source>
        <dbReference type="EMBL" id="MFB9994999.1"/>
    </source>
</evidence>
<comment type="caution">
    <text evidence="2">The sequence shown here is derived from an EMBL/GenBank/DDBJ whole genome shotgun (WGS) entry which is preliminary data.</text>
</comment>
<gene>
    <name evidence="2" type="ORF">ACFFLM_23910</name>
</gene>
<accession>A0ABV6B5F2</accession>
<evidence type="ECO:0000313" key="3">
    <source>
        <dbReference type="Proteomes" id="UP001589733"/>
    </source>
</evidence>
<proteinExistence type="predicted"/>
<keyword evidence="3" id="KW-1185">Reference proteome</keyword>
<dbReference type="Proteomes" id="UP001589733">
    <property type="component" value="Unassembled WGS sequence"/>
</dbReference>
<evidence type="ECO:0000256" key="1">
    <source>
        <dbReference type="SAM" id="MobiDB-lite"/>
    </source>
</evidence>
<name>A0ABV6B5F2_9DEIO</name>
<feature type="compositionally biased region" description="Polar residues" evidence="1">
    <location>
        <begin position="122"/>
        <end position="136"/>
    </location>
</feature>
<organism evidence="2 3">
    <name type="scientific">Deinococcus oregonensis</name>
    <dbReference type="NCBI Taxonomy" id="1805970"/>
    <lineage>
        <taxon>Bacteria</taxon>
        <taxon>Thermotogati</taxon>
        <taxon>Deinococcota</taxon>
        <taxon>Deinococci</taxon>
        <taxon>Deinococcales</taxon>
        <taxon>Deinococcaceae</taxon>
        <taxon>Deinococcus</taxon>
    </lineage>
</organism>
<feature type="compositionally biased region" description="Low complexity" evidence="1">
    <location>
        <begin position="181"/>
        <end position="193"/>
    </location>
</feature>
<dbReference type="EMBL" id="JBHLYR010000073">
    <property type="protein sequence ID" value="MFB9994999.1"/>
    <property type="molecule type" value="Genomic_DNA"/>
</dbReference>
<sequence length="206" mass="21729">MKKTVLSRTYVLDTADTRHTLSATSAADLATQVQEITKSRQFGLLARTAWGDSAADLRTGGVRLVATGAIVRETWRTLSPVAPLMSKPTPPTPTANPEEAEPAQQAQSDTPTAAPNPANPEVAQTNQQLTDHTQSDAAIPTEADSTGEAHADTPNKGGADQTESTEQTQTDPTEQDHAEALSDVADAVDSALSQFGASEDDDRHFP</sequence>
<feature type="compositionally biased region" description="Low complexity" evidence="1">
    <location>
        <begin position="160"/>
        <end position="172"/>
    </location>
</feature>
<protein>
    <submittedName>
        <fullName evidence="2">Uncharacterized protein</fullName>
    </submittedName>
</protein>